<evidence type="ECO:0000256" key="4">
    <source>
        <dbReference type="ARBA" id="ARBA00022692"/>
    </source>
</evidence>
<sequence>MITQLGMQCFTGNELTLQAERISDAVMQCKWERIPTRQRRLLLMMMMRAQKPLRLTAAGFTNMDNACFLAIMKAAYSYYAVLSQRQE</sequence>
<keyword evidence="9" id="KW-0807">Transducer</keyword>
<evidence type="ECO:0008006" key="11">
    <source>
        <dbReference type="Google" id="ProtNLM"/>
    </source>
</evidence>
<dbReference type="PANTHER" id="PTHR21137">
    <property type="entry name" value="ODORANT RECEPTOR"/>
    <property type="match status" value="1"/>
</dbReference>
<dbReference type="GO" id="GO:0007165">
    <property type="term" value="P:signal transduction"/>
    <property type="evidence" value="ECO:0007669"/>
    <property type="project" value="UniProtKB-KW"/>
</dbReference>
<evidence type="ECO:0000256" key="1">
    <source>
        <dbReference type="ARBA" id="ARBA00004651"/>
    </source>
</evidence>
<dbReference type="EMBL" id="NWSH01002634">
    <property type="protein sequence ID" value="PCG67788.1"/>
    <property type="molecule type" value="Genomic_DNA"/>
</dbReference>
<name>A0A2A4J7Y4_HELVI</name>
<dbReference type="GO" id="GO:0005549">
    <property type="term" value="F:odorant binding"/>
    <property type="evidence" value="ECO:0007669"/>
    <property type="project" value="InterPro"/>
</dbReference>
<evidence type="ECO:0000256" key="7">
    <source>
        <dbReference type="ARBA" id="ARBA00023136"/>
    </source>
</evidence>
<comment type="subcellular location">
    <subcellularLocation>
        <location evidence="1">Cell membrane</location>
        <topology evidence="1">Multi-pass membrane protein</topology>
    </subcellularLocation>
</comment>
<evidence type="ECO:0000256" key="8">
    <source>
        <dbReference type="ARBA" id="ARBA00023170"/>
    </source>
</evidence>
<dbReference type="GO" id="GO:0004984">
    <property type="term" value="F:olfactory receptor activity"/>
    <property type="evidence" value="ECO:0007669"/>
    <property type="project" value="InterPro"/>
</dbReference>
<comment type="caution">
    <text evidence="10">The sequence shown here is derived from an EMBL/GenBank/DDBJ whole genome shotgun (WGS) entry which is preliminary data.</text>
</comment>
<evidence type="ECO:0000256" key="6">
    <source>
        <dbReference type="ARBA" id="ARBA00022989"/>
    </source>
</evidence>
<keyword evidence="8" id="KW-0675">Receptor</keyword>
<dbReference type="STRING" id="7102.A0A2A4J7Y4"/>
<protein>
    <recommendedName>
        <fullName evidence="11">Odorant receptor</fullName>
    </recommendedName>
</protein>
<keyword evidence="3" id="KW-0716">Sensory transduction</keyword>
<evidence type="ECO:0000256" key="3">
    <source>
        <dbReference type="ARBA" id="ARBA00022606"/>
    </source>
</evidence>
<organism evidence="10">
    <name type="scientific">Heliothis virescens</name>
    <name type="common">Tobacco budworm moth</name>
    <dbReference type="NCBI Taxonomy" id="7102"/>
    <lineage>
        <taxon>Eukaryota</taxon>
        <taxon>Metazoa</taxon>
        <taxon>Ecdysozoa</taxon>
        <taxon>Arthropoda</taxon>
        <taxon>Hexapoda</taxon>
        <taxon>Insecta</taxon>
        <taxon>Pterygota</taxon>
        <taxon>Neoptera</taxon>
        <taxon>Endopterygota</taxon>
        <taxon>Lepidoptera</taxon>
        <taxon>Glossata</taxon>
        <taxon>Ditrysia</taxon>
        <taxon>Noctuoidea</taxon>
        <taxon>Noctuidae</taxon>
        <taxon>Heliothinae</taxon>
        <taxon>Heliothis</taxon>
    </lineage>
</organism>
<dbReference type="PANTHER" id="PTHR21137:SF35">
    <property type="entry name" value="ODORANT RECEPTOR 19A-RELATED"/>
    <property type="match status" value="1"/>
</dbReference>
<evidence type="ECO:0000313" key="10">
    <source>
        <dbReference type="EMBL" id="PCG67788.1"/>
    </source>
</evidence>
<keyword evidence="2" id="KW-1003">Cell membrane</keyword>
<keyword evidence="5" id="KW-0552">Olfaction</keyword>
<evidence type="ECO:0000256" key="5">
    <source>
        <dbReference type="ARBA" id="ARBA00022725"/>
    </source>
</evidence>
<keyword evidence="6" id="KW-1133">Transmembrane helix</keyword>
<evidence type="ECO:0000256" key="9">
    <source>
        <dbReference type="ARBA" id="ARBA00023224"/>
    </source>
</evidence>
<evidence type="ECO:0000256" key="2">
    <source>
        <dbReference type="ARBA" id="ARBA00022475"/>
    </source>
</evidence>
<reference evidence="10" key="1">
    <citation type="submission" date="2017-09" db="EMBL/GenBank/DDBJ databases">
        <title>Contemporary evolution of a Lepidopteran species, Heliothis virescens, in response to modern agricultural practices.</title>
        <authorList>
            <person name="Fritz M.L."/>
            <person name="Deyonke A.M."/>
            <person name="Papanicolaou A."/>
            <person name="Micinski S."/>
            <person name="Westbrook J."/>
            <person name="Gould F."/>
        </authorList>
    </citation>
    <scope>NUCLEOTIDE SEQUENCE [LARGE SCALE GENOMIC DNA]</scope>
    <source>
        <strain evidence="10">HvINT-</strain>
        <tissue evidence="10">Whole body</tissue>
    </source>
</reference>
<proteinExistence type="predicted"/>
<dbReference type="Pfam" id="PF02949">
    <property type="entry name" value="7tm_6"/>
    <property type="match status" value="1"/>
</dbReference>
<dbReference type="GO" id="GO:0005886">
    <property type="term" value="C:plasma membrane"/>
    <property type="evidence" value="ECO:0007669"/>
    <property type="project" value="UniProtKB-SubCell"/>
</dbReference>
<dbReference type="SMR" id="A0A2A4J7Y4"/>
<keyword evidence="7" id="KW-0472">Membrane</keyword>
<accession>A0A2A4J7Y4</accession>
<keyword evidence="4" id="KW-0812">Transmembrane</keyword>
<gene>
    <name evidence="10" type="ORF">B5V51_5963</name>
</gene>
<dbReference type="AlphaFoldDB" id="A0A2A4J7Y4"/>
<dbReference type="InterPro" id="IPR004117">
    <property type="entry name" value="7tm6_olfct_rcpt"/>
</dbReference>